<sequence length="102" mass="11382">MDTQGAKNANSVASFLYDCLQKLLLKFGNVKTVVLLSDAAGGQNRNATMVKFCARFSYDFGVEIFHLFPVCRHTFTQCDQNFGLVRSKIKKKGKTGTAKPWL</sequence>
<evidence type="ECO:0000313" key="2">
    <source>
        <dbReference type="Proteomes" id="UP001159363"/>
    </source>
</evidence>
<name>A0ABQ9I391_9NEOP</name>
<gene>
    <name evidence="1" type="ORF">PR048_010636</name>
</gene>
<keyword evidence="2" id="KW-1185">Reference proteome</keyword>
<reference evidence="1 2" key="1">
    <citation type="submission" date="2023-02" db="EMBL/GenBank/DDBJ databases">
        <title>LHISI_Scaffold_Assembly.</title>
        <authorList>
            <person name="Stuart O.P."/>
            <person name="Cleave R."/>
            <person name="Magrath M.J.L."/>
            <person name="Mikheyev A.S."/>
        </authorList>
    </citation>
    <scope>NUCLEOTIDE SEQUENCE [LARGE SCALE GENOMIC DNA]</scope>
    <source>
        <strain evidence="1">Daus_M_001</strain>
        <tissue evidence="1">Leg muscle</tissue>
    </source>
</reference>
<proteinExistence type="predicted"/>
<comment type="caution">
    <text evidence="1">The sequence shown here is derived from an EMBL/GenBank/DDBJ whole genome shotgun (WGS) entry which is preliminary data.</text>
</comment>
<organism evidence="1 2">
    <name type="scientific">Dryococelus australis</name>
    <dbReference type="NCBI Taxonomy" id="614101"/>
    <lineage>
        <taxon>Eukaryota</taxon>
        <taxon>Metazoa</taxon>
        <taxon>Ecdysozoa</taxon>
        <taxon>Arthropoda</taxon>
        <taxon>Hexapoda</taxon>
        <taxon>Insecta</taxon>
        <taxon>Pterygota</taxon>
        <taxon>Neoptera</taxon>
        <taxon>Polyneoptera</taxon>
        <taxon>Phasmatodea</taxon>
        <taxon>Verophasmatodea</taxon>
        <taxon>Anareolatae</taxon>
        <taxon>Phasmatidae</taxon>
        <taxon>Eurycanthinae</taxon>
        <taxon>Dryococelus</taxon>
    </lineage>
</organism>
<protein>
    <submittedName>
        <fullName evidence="1">Uncharacterized protein</fullName>
    </submittedName>
</protein>
<dbReference type="EMBL" id="JARBHB010000003">
    <property type="protein sequence ID" value="KAJ8891122.1"/>
    <property type="molecule type" value="Genomic_DNA"/>
</dbReference>
<evidence type="ECO:0000313" key="1">
    <source>
        <dbReference type="EMBL" id="KAJ8891122.1"/>
    </source>
</evidence>
<dbReference type="Proteomes" id="UP001159363">
    <property type="component" value="Chromosome 3"/>
</dbReference>
<accession>A0ABQ9I391</accession>